<dbReference type="VEuPathDB" id="VectorBase:HLOH_045587"/>
<keyword evidence="2" id="KW-1185">Reference proteome</keyword>
<organism evidence="1 2">
    <name type="scientific">Haemaphysalis longicornis</name>
    <name type="common">Bush tick</name>
    <dbReference type="NCBI Taxonomy" id="44386"/>
    <lineage>
        <taxon>Eukaryota</taxon>
        <taxon>Metazoa</taxon>
        <taxon>Ecdysozoa</taxon>
        <taxon>Arthropoda</taxon>
        <taxon>Chelicerata</taxon>
        <taxon>Arachnida</taxon>
        <taxon>Acari</taxon>
        <taxon>Parasitiformes</taxon>
        <taxon>Ixodida</taxon>
        <taxon>Ixodoidea</taxon>
        <taxon>Ixodidae</taxon>
        <taxon>Haemaphysalinae</taxon>
        <taxon>Haemaphysalis</taxon>
    </lineage>
</organism>
<evidence type="ECO:0000313" key="2">
    <source>
        <dbReference type="Proteomes" id="UP000821853"/>
    </source>
</evidence>
<reference evidence="1 2" key="1">
    <citation type="journal article" date="2020" name="Cell">
        <title>Large-Scale Comparative Analyses of Tick Genomes Elucidate Their Genetic Diversity and Vector Capacities.</title>
        <authorList>
            <consortium name="Tick Genome and Microbiome Consortium (TIGMIC)"/>
            <person name="Jia N."/>
            <person name="Wang J."/>
            <person name="Shi W."/>
            <person name="Du L."/>
            <person name="Sun Y."/>
            <person name="Zhan W."/>
            <person name="Jiang J.F."/>
            <person name="Wang Q."/>
            <person name="Zhang B."/>
            <person name="Ji P."/>
            <person name="Bell-Sakyi L."/>
            <person name="Cui X.M."/>
            <person name="Yuan T.T."/>
            <person name="Jiang B.G."/>
            <person name="Yang W.F."/>
            <person name="Lam T.T."/>
            <person name="Chang Q.C."/>
            <person name="Ding S.J."/>
            <person name="Wang X.J."/>
            <person name="Zhu J.G."/>
            <person name="Ruan X.D."/>
            <person name="Zhao L."/>
            <person name="Wei J.T."/>
            <person name="Ye R.Z."/>
            <person name="Que T.C."/>
            <person name="Du C.H."/>
            <person name="Zhou Y.H."/>
            <person name="Cheng J.X."/>
            <person name="Dai P.F."/>
            <person name="Guo W.B."/>
            <person name="Han X.H."/>
            <person name="Huang E.J."/>
            <person name="Li L.F."/>
            <person name="Wei W."/>
            <person name="Gao Y.C."/>
            <person name="Liu J.Z."/>
            <person name="Shao H.Z."/>
            <person name="Wang X."/>
            <person name="Wang C.C."/>
            <person name="Yang T.C."/>
            <person name="Huo Q.B."/>
            <person name="Li W."/>
            <person name="Chen H.Y."/>
            <person name="Chen S.E."/>
            <person name="Zhou L.G."/>
            <person name="Ni X.B."/>
            <person name="Tian J.H."/>
            <person name="Sheng Y."/>
            <person name="Liu T."/>
            <person name="Pan Y.S."/>
            <person name="Xia L.Y."/>
            <person name="Li J."/>
            <person name="Zhao F."/>
            <person name="Cao W.C."/>
        </authorList>
    </citation>
    <scope>NUCLEOTIDE SEQUENCE [LARGE SCALE GENOMIC DNA]</scope>
    <source>
        <strain evidence="1">HaeL-2018</strain>
    </source>
</reference>
<accession>A0A9J6G6N0</accession>
<sequence>MIMNSEPRSIFVHFSNHCQDLALKEVAKNCYVVDDALNIANDVSNAILESKNRKPVYSSLVLSPGSDSGEQDCSRQSDLFLTASIEVDSKRKITGRLVDNYERVQATLQELAEVKSSLSGTSKTTIK</sequence>
<name>A0A9J6G6N0_HAELO</name>
<comment type="caution">
    <text evidence="1">The sequence shown here is derived from an EMBL/GenBank/DDBJ whole genome shotgun (WGS) entry which is preliminary data.</text>
</comment>
<protein>
    <submittedName>
        <fullName evidence="1">Uncharacterized protein</fullName>
    </submittedName>
</protein>
<evidence type="ECO:0000313" key="1">
    <source>
        <dbReference type="EMBL" id="KAH9370795.1"/>
    </source>
</evidence>
<gene>
    <name evidence="1" type="ORF">HPB48_006320</name>
</gene>
<dbReference type="Proteomes" id="UP000821853">
    <property type="component" value="Chromosome 3"/>
</dbReference>
<dbReference type="AlphaFoldDB" id="A0A9J6G6N0"/>
<proteinExistence type="predicted"/>
<dbReference type="EMBL" id="JABSTR010000005">
    <property type="protein sequence ID" value="KAH9370795.1"/>
    <property type="molecule type" value="Genomic_DNA"/>
</dbReference>